<keyword evidence="4" id="KW-0677">Repeat</keyword>
<dbReference type="GO" id="GO:0045504">
    <property type="term" value="F:dynein heavy chain binding"/>
    <property type="evidence" value="ECO:0007669"/>
    <property type="project" value="TreeGrafter"/>
</dbReference>
<dbReference type="GeneTree" id="ENSGT00940000156924"/>
<organism evidence="6 7">
    <name type="scientific">Poecilia formosa</name>
    <name type="common">Amazon molly</name>
    <name type="synonym">Limia formosa</name>
    <dbReference type="NCBI Taxonomy" id="48698"/>
    <lineage>
        <taxon>Eukaryota</taxon>
        <taxon>Metazoa</taxon>
        <taxon>Chordata</taxon>
        <taxon>Craniata</taxon>
        <taxon>Vertebrata</taxon>
        <taxon>Euteleostomi</taxon>
        <taxon>Actinopterygii</taxon>
        <taxon>Neopterygii</taxon>
        <taxon>Teleostei</taxon>
        <taxon>Neoteleostei</taxon>
        <taxon>Acanthomorphata</taxon>
        <taxon>Ovalentaria</taxon>
        <taxon>Atherinomorphae</taxon>
        <taxon>Cyprinodontiformes</taxon>
        <taxon>Poeciliidae</taxon>
        <taxon>Poeciliinae</taxon>
        <taxon>Poecilia</taxon>
    </lineage>
</organism>
<evidence type="ECO:0000313" key="6">
    <source>
        <dbReference type="Ensembl" id="ENSPFOP00000003531.2"/>
    </source>
</evidence>
<keyword evidence="2" id="KW-0963">Cytoplasm</keyword>
<dbReference type="GO" id="GO:0036159">
    <property type="term" value="P:inner dynein arm assembly"/>
    <property type="evidence" value="ECO:0007669"/>
    <property type="project" value="TreeGrafter"/>
</dbReference>
<dbReference type="GO" id="GO:0060294">
    <property type="term" value="P:cilium movement involved in cell motility"/>
    <property type="evidence" value="ECO:0007669"/>
    <property type="project" value="TreeGrafter"/>
</dbReference>
<dbReference type="OMA" id="WRKRPCD"/>
<dbReference type="AlphaFoldDB" id="A0A087XCM8"/>
<evidence type="ECO:0000256" key="4">
    <source>
        <dbReference type="ARBA" id="ARBA00022737"/>
    </source>
</evidence>
<sequence length="905" mass="103620">MGPKAKRSPSKGRGKGKDNYITQLLVNAQEKDSEFSPQDHPDDIFPLVLTSATQELFNCRIDEDVTEKHPFKLLKKDDIIDDMKTRAAISDFSPVKHAVLDYPEEEMLLVFDSNLTYGQCFYLVLTPESKERILKTPEAEELLESEKRPKLWIPLGSEKEIEEPVKETREKLRLKLRLDREGQSEVCFSDRDCAESKDSHLECTSYEDSKFKIKKLMSDCGVQAVPMLQTNGCQTMRMVPKDTFTQYEPREFSTKEKEMILKEQNLRDFCGRQIPRMLFALQQEEIINVFLDDWRSLATGIEICDWSGQVSDTLVLHQVFTDQKFAKNKTISCLNWHPTIHGKVQHFKAVKLLFSHQEQKTAETASSPPLIVFYSFSDPSNPQQFLLECPDDILAFQFSPSNPNIIVGGCINGQILLWDLSAHVTYIQASQPSSRKDSTSSDKFVNILQDLNDSKENIPIVRFCAVSALESSHKAPVTDVQWLPPTFEVTILGLPVENKQKVSVQIITCSPDCTLRFWDVRLPAVFTNTPTESTPAVDHKTPMTTCSVPETFKHLDRTWKPLFRVSLSKIDTKGEYVPMKFSFENVIAPTVGRIMIHTLTLFSLSETDKDIKGTEVFPDYSQLMLPASEKLREMDSINTKFFVGTENGEIIYSDWKMESDDSGRPHSSKPFACFNTHHWLVNTVQRSPFFKDILLTTGGWNFAIWKEGVMDGPLVASQYFEQECTVGCWSLSRPAVFFIGKTDGSVEIWDMLKNSSEPLQLHAHISKSKITCMKACSFTAEQHFLAVADDLGVLRIFEIPKALYLPFGHEDLSMKRYFDLEAESLKDYLKREENWTKQKKEEEEMKLKQKMVRHVRNLNKEGKEDAEINLFNNIFEQHLNVFKSSLMFNSSFIKLKSKGAFTPSH</sequence>
<evidence type="ECO:0000313" key="7">
    <source>
        <dbReference type="Proteomes" id="UP000028760"/>
    </source>
</evidence>
<name>A0A087XCM8_POEFO</name>
<dbReference type="SUPFAM" id="SSF50978">
    <property type="entry name" value="WD40 repeat-like"/>
    <property type="match status" value="1"/>
</dbReference>
<dbReference type="GO" id="GO:0045503">
    <property type="term" value="F:dynein light chain binding"/>
    <property type="evidence" value="ECO:0007669"/>
    <property type="project" value="TreeGrafter"/>
</dbReference>
<dbReference type="PANTHER" id="PTHR12442">
    <property type="entry name" value="DYNEIN INTERMEDIATE CHAIN"/>
    <property type="match status" value="1"/>
</dbReference>
<dbReference type="InterPro" id="IPR001680">
    <property type="entry name" value="WD40_rpt"/>
</dbReference>
<accession>A0A087XCM8</accession>
<dbReference type="PANTHER" id="PTHR12442:SF5">
    <property type="entry name" value="DYNEIN AXONEMAL INTERMEDIATE CHAIN 3"/>
    <property type="match status" value="1"/>
</dbReference>
<keyword evidence="3" id="KW-0853">WD repeat</keyword>
<dbReference type="SMART" id="SM00320">
    <property type="entry name" value="WD40"/>
    <property type="match status" value="5"/>
</dbReference>
<evidence type="ECO:0000256" key="3">
    <source>
        <dbReference type="ARBA" id="ARBA00022574"/>
    </source>
</evidence>
<dbReference type="InterPro" id="IPR050687">
    <property type="entry name" value="Dynein_IC"/>
</dbReference>
<dbReference type="Ensembl" id="ENSPFOT00000003537.2">
    <property type="protein sequence ID" value="ENSPFOP00000003531.2"/>
    <property type="gene ID" value="ENSPFOG00000003402.2"/>
</dbReference>
<dbReference type="GO" id="GO:0036156">
    <property type="term" value="C:inner dynein arm"/>
    <property type="evidence" value="ECO:0007669"/>
    <property type="project" value="TreeGrafter"/>
</dbReference>
<keyword evidence="5" id="KW-0175">Coiled coil</keyword>
<reference evidence="6" key="3">
    <citation type="submission" date="2025-09" db="UniProtKB">
        <authorList>
            <consortium name="Ensembl"/>
        </authorList>
    </citation>
    <scope>IDENTIFICATION</scope>
</reference>
<comment type="subcellular location">
    <subcellularLocation>
        <location evidence="1">Cytoplasm</location>
    </subcellularLocation>
</comment>
<dbReference type="InterPro" id="IPR015943">
    <property type="entry name" value="WD40/YVTN_repeat-like_dom_sf"/>
</dbReference>
<dbReference type="EMBL" id="AYCK01004099">
    <property type="status" value="NOT_ANNOTATED_CDS"/>
    <property type="molecule type" value="Genomic_DNA"/>
</dbReference>
<dbReference type="eggNOG" id="KOG1587">
    <property type="taxonomic scope" value="Eukaryota"/>
</dbReference>
<dbReference type="InterPro" id="IPR036322">
    <property type="entry name" value="WD40_repeat_dom_sf"/>
</dbReference>
<keyword evidence="7" id="KW-1185">Reference proteome</keyword>
<evidence type="ECO:0000256" key="5">
    <source>
        <dbReference type="SAM" id="Coils"/>
    </source>
</evidence>
<dbReference type="Proteomes" id="UP000028760">
    <property type="component" value="Unassembled WGS sequence"/>
</dbReference>
<reference evidence="7" key="1">
    <citation type="submission" date="2013-10" db="EMBL/GenBank/DDBJ databases">
        <authorList>
            <person name="Schartl M."/>
            <person name="Warren W."/>
        </authorList>
    </citation>
    <scope>NUCLEOTIDE SEQUENCE [LARGE SCALE GENOMIC DNA]</scope>
    <source>
        <strain evidence="7">female</strain>
    </source>
</reference>
<dbReference type="STRING" id="48698.ENSPFOP00000003531"/>
<evidence type="ECO:0000256" key="1">
    <source>
        <dbReference type="ARBA" id="ARBA00004496"/>
    </source>
</evidence>
<feature type="coiled-coil region" evidence="5">
    <location>
        <begin position="825"/>
        <end position="857"/>
    </location>
</feature>
<evidence type="ECO:0000256" key="2">
    <source>
        <dbReference type="ARBA" id="ARBA00022490"/>
    </source>
</evidence>
<dbReference type="Gene3D" id="2.130.10.10">
    <property type="entry name" value="YVTN repeat-like/Quinoprotein amine dehydrogenase"/>
    <property type="match status" value="2"/>
</dbReference>
<reference evidence="6" key="2">
    <citation type="submission" date="2025-08" db="UniProtKB">
        <authorList>
            <consortium name="Ensembl"/>
        </authorList>
    </citation>
    <scope>IDENTIFICATION</scope>
</reference>
<proteinExistence type="predicted"/>
<protein>
    <submittedName>
        <fullName evidence="6">Dynein axonemal intermediate chain 3</fullName>
    </submittedName>
</protein>